<proteinExistence type="predicted"/>
<feature type="transmembrane region" description="Helical" evidence="1">
    <location>
        <begin position="5"/>
        <end position="22"/>
    </location>
</feature>
<evidence type="ECO:0000313" key="2">
    <source>
        <dbReference type="EMBL" id="MSU05587.1"/>
    </source>
</evidence>
<evidence type="ECO:0000313" key="3">
    <source>
        <dbReference type="Proteomes" id="UP000460549"/>
    </source>
</evidence>
<sequence length="416" mass="47801">MTKKHFITAFILTVITSFLLILNSNGDYNKIVAALVLILNLIELLKHRKNVYLLIVNIIILYCNYSITVCNYFSTFSTSFTEFSNEYVGVQGINILCVFSLFLFVFSPSASIKEFEYEKPITSSSRYNTLVEMALVVFLCLIWYFGFTRPSVSGMRGSPSAIYEYSIILIIMGYYFSGNRLSWKIIFTLISLAYALQNFIYGGRITGIQVIMTSGICLFIDKITMKRIVISSLLVIPLLTAIGIQRGGISFSMESIFEGLQAINTNKMALDTAYSAYYTSLTFLKAMDYTPFTSRFSMFGCFLLSMIFGGSIPNSNLADYTRERFLHYWGGVAPFFGYFYIGWIGVFLLAFYICFLKKKIIYGRTENDFFKCLSIYVAVTTFRWYLYSPTQLFRGVMLLWIVYISLKYFDQIFRKA</sequence>
<dbReference type="RefSeq" id="WP_154424483.1">
    <property type="nucleotide sequence ID" value="NZ_VUNN01000002.1"/>
</dbReference>
<gene>
    <name evidence="2" type="ORF">FYJ80_02160</name>
</gene>
<reference evidence="2 3" key="1">
    <citation type="submission" date="2019-08" db="EMBL/GenBank/DDBJ databases">
        <title>In-depth cultivation of the pig gut microbiome towards novel bacterial diversity and tailored functional studies.</title>
        <authorList>
            <person name="Wylensek D."/>
            <person name="Hitch T.C.A."/>
            <person name="Clavel T."/>
        </authorList>
    </citation>
    <scope>NUCLEOTIDE SEQUENCE [LARGE SCALE GENOMIC DNA]</scope>
    <source>
        <strain evidence="2 3">NM-380-WT-3C1</strain>
    </source>
</reference>
<organism evidence="2 3">
    <name type="scientific">Bullifex porci</name>
    <dbReference type="NCBI Taxonomy" id="2606638"/>
    <lineage>
        <taxon>Bacteria</taxon>
        <taxon>Pseudomonadati</taxon>
        <taxon>Spirochaetota</taxon>
        <taxon>Spirochaetia</taxon>
        <taxon>Spirochaetales</taxon>
        <taxon>Spirochaetaceae</taxon>
        <taxon>Bullifex</taxon>
    </lineage>
</organism>
<dbReference type="AlphaFoldDB" id="A0A7X2TQ99"/>
<dbReference type="Proteomes" id="UP000460549">
    <property type="component" value="Unassembled WGS sequence"/>
</dbReference>
<feature type="transmembrane region" description="Helical" evidence="1">
    <location>
        <begin position="87"/>
        <end position="106"/>
    </location>
</feature>
<feature type="transmembrane region" description="Helical" evidence="1">
    <location>
        <begin position="181"/>
        <end position="197"/>
    </location>
</feature>
<evidence type="ECO:0008006" key="4">
    <source>
        <dbReference type="Google" id="ProtNLM"/>
    </source>
</evidence>
<keyword evidence="3" id="KW-1185">Reference proteome</keyword>
<keyword evidence="1" id="KW-0472">Membrane</keyword>
<keyword evidence="1" id="KW-1133">Transmembrane helix</keyword>
<feature type="transmembrane region" description="Helical" evidence="1">
    <location>
        <begin position="296"/>
        <end position="315"/>
    </location>
</feature>
<protein>
    <recommendedName>
        <fullName evidence="4">Oligosaccharide repeat unit polymerase</fullName>
    </recommendedName>
</protein>
<feature type="transmembrane region" description="Helical" evidence="1">
    <location>
        <begin position="127"/>
        <end position="146"/>
    </location>
</feature>
<feature type="transmembrane region" description="Helical" evidence="1">
    <location>
        <begin position="335"/>
        <end position="356"/>
    </location>
</feature>
<evidence type="ECO:0000256" key="1">
    <source>
        <dbReference type="SAM" id="Phobius"/>
    </source>
</evidence>
<feature type="transmembrane region" description="Helical" evidence="1">
    <location>
        <begin position="52"/>
        <end position="75"/>
    </location>
</feature>
<accession>A0A7X2TQ99</accession>
<keyword evidence="1" id="KW-0812">Transmembrane</keyword>
<feature type="transmembrane region" description="Helical" evidence="1">
    <location>
        <begin position="158"/>
        <end position="176"/>
    </location>
</feature>
<feature type="transmembrane region" description="Helical" evidence="1">
    <location>
        <begin position="228"/>
        <end position="248"/>
    </location>
</feature>
<feature type="transmembrane region" description="Helical" evidence="1">
    <location>
        <begin position="368"/>
        <end position="386"/>
    </location>
</feature>
<comment type="caution">
    <text evidence="2">The sequence shown here is derived from an EMBL/GenBank/DDBJ whole genome shotgun (WGS) entry which is preliminary data.</text>
</comment>
<feature type="transmembrane region" description="Helical" evidence="1">
    <location>
        <begin position="392"/>
        <end position="409"/>
    </location>
</feature>
<name>A0A7X2TQ99_9SPIO</name>
<dbReference type="EMBL" id="VUNN01000002">
    <property type="protein sequence ID" value="MSU05587.1"/>
    <property type="molecule type" value="Genomic_DNA"/>
</dbReference>